<dbReference type="Proteomes" id="UP001147747">
    <property type="component" value="Unassembled WGS sequence"/>
</dbReference>
<reference evidence="1" key="1">
    <citation type="submission" date="2022-12" db="EMBL/GenBank/DDBJ databases">
        <authorList>
            <person name="Petersen C."/>
        </authorList>
    </citation>
    <scope>NUCLEOTIDE SEQUENCE</scope>
    <source>
        <strain evidence="1">IBT 29677</strain>
    </source>
</reference>
<dbReference type="InterPro" id="IPR036322">
    <property type="entry name" value="WD40_repeat_dom_sf"/>
</dbReference>
<accession>A0A9W9VFV8</accession>
<dbReference type="SUPFAM" id="SSF50978">
    <property type="entry name" value="WD40 repeat-like"/>
    <property type="match status" value="1"/>
</dbReference>
<protein>
    <submittedName>
        <fullName evidence="1">WD40 repeat-like protein</fullName>
    </submittedName>
</protein>
<organism evidence="1 2">
    <name type="scientific">Penicillium cosmopolitanum</name>
    <dbReference type="NCBI Taxonomy" id="1131564"/>
    <lineage>
        <taxon>Eukaryota</taxon>
        <taxon>Fungi</taxon>
        <taxon>Dikarya</taxon>
        <taxon>Ascomycota</taxon>
        <taxon>Pezizomycotina</taxon>
        <taxon>Eurotiomycetes</taxon>
        <taxon>Eurotiomycetidae</taxon>
        <taxon>Eurotiales</taxon>
        <taxon>Aspergillaceae</taxon>
        <taxon>Penicillium</taxon>
    </lineage>
</organism>
<comment type="caution">
    <text evidence="1">The sequence shown here is derived from an EMBL/GenBank/DDBJ whole genome shotgun (WGS) entry which is preliminary data.</text>
</comment>
<reference evidence="1" key="2">
    <citation type="journal article" date="2023" name="IMA Fungus">
        <title>Comparative genomic study of the Penicillium genus elucidates a diverse pangenome and 15 lateral gene transfer events.</title>
        <authorList>
            <person name="Petersen C."/>
            <person name="Sorensen T."/>
            <person name="Nielsen M.R."/>
            <person name="Sondergaard T.E."/>
            <person name="Sorensen J.L."/>
            <person name="Fitzpatrick D.A."/>
            <person name="Frisvad J.C."/>
            <person name="Nielsen K.L."/>
        </authorList>
    </citation>
    <scope>NUCLEOTIDE SEQUENCE</scope>
    <source>
        <strain evidence="1">IBT 29677</strain>
    </source>
</reference>
<name>A0A9W9VFV8_9EURO</name>
<dbReference type="RefSeq" id="XP_056483025.1">
    <property type="nucleotide sequence ID" value="XM_056636995.1"/>
</dbReference>
<gene>
    <name evidence="1" type="ORF">N7509_012358</name>
</gene>
<evidence type="ECO:0000313" key="2">
    <source>
        <dbReference type="Proteomes" id="UP001147747"/>
    </source>
</evidence>
<dbReference type="Gene3D" id="2.130.10.10">
    <property type="entry name" value="YVTN repeat-like/Quinoprotein amine dehydrogenase"/>
    <property type="match status" value="1"/>
</dbReference>
<dbReference type="EMBL" id="JAPZBU010000011">
    <property type="protein sequence ID" value="KAJ5379239.1"/>
    <property type="molecule type" value="Genomic_DNA"/>
</dbReference>
<dbReference type="GeneID" id="81375975"/>
<dbReference type="InterPro" id="IPR015943">
    <property type="entry name" value="WD40/YVTN_repeat-like_dom_sf"/>
</dbReference>
<evidence type="ECO:0000313" key="1">
    <source>
        <dbReference type="EMBL" id="KAJ5379239.1"/>
    </source>
</evidence>
<keyword evidence="2" id="KW-1185">Reference proteome</keyword>
<dbReference type="AlphaFoldDB" id="A0A9W9VFV8"/>
<proteinExistence type="predicted"/>
<sequence>MRRHRGSQIDSNKGRLKLWETDMWNCTQTIENDQRGMIGPILATCFSPDNKNVMVGRMFGGADIYDVSTGTLQHRLKSWNSIALVAISPDNQLCALSTGVLNVELWNIKTGTRLQVIKHDVTDCTLSFSANDNYL</sequence>